<dbReference type="PANTHER" id="PTHR11228:SF7">
    <property type="entry name" value="PQQA PEPTIDE CYCLASE"/>
    <property type="match status" value="1"/>
</dbReference>
<dbReference type="InterPro" id="IPR007197">
    <property type="entry name" value="rSAM"/>
</dbReference>
<dbReference type="Gene3D" id="3.20.20.70">
    <property type="entry name" value="Aldolase class I"/>
    <property type="match status" value="1"/>
</dbReference>
<organism evidence="8 9">
    <name type="scientific">Hyphomicrobium denitrificans 1NES1</name>
    <dbReference type="NCBI Taxonomy" id="670307"/>
    <lineage>
        <taxon>Bacteria</taxon>
        <taxon>Pseudomonadati</taxon>
        <taxon>Pseudomonadota</taxon>
        <taxon>Alphaproteobacteria</taxon>
        <taxon>Hyphomicrobiales</taxon>
        <taxon>Hyphomicrobiaceae</taxon>
        <taxon>Hyphomicrobium</taxon>
    </lineage>
</organism>
<dbReference type="eggNOG" id="COG0535">
    <property type="taxonomic scope" value="Bacteria"/>
</dbReference>
<keyword evidence="9" id="KW-1185">Reference proteome</keyword>
<evidence type="ECO:0000313" key="9">
    <source>
        <dbReference type="Proteomes" id="UP000005952"/>
    </source>
</evidence>
<dbReference type="InterPro" id="IPR058240">
    <property type="entry name" value="rSAM_sf"/>
</dbReference>
<dbReference type="PANTHER" id="PTHR11228">
    <property type="entry name" value="RADICAL SAM DOMAIN PROTEIN"/>
    <property type="match status" value="1"/>
</dbReference>
<dbReference type="KEGG" id="hdt:HYPDE_27258"/>
<sequence>MSGRIVASVARTALDQARQKMIETGQWDAAQSMGRRWPIGCVALEITQRCNLDCGACYLSEHSEAVRDLPLDEVYRRIDMIRDTYGSDVDVQVTGGDPTLRKQDELVAIVRRLREVGMRPALFTNGIRATRDLLVSLVEAGLVDVAFHVDLTQGRRGYQTEHDLNELRRTYIERARGLPLSVFFNTTVFDGNFDQVPHVVAFFVQYSDVVRLASFQPLAQTGRGTLRPRSPAINTASVTRQIEKGAGTTLSFDTAHAGHAQCNRYAMSLIVNGHAYDVLDNKGFYNLLVARTAGYRFDRQSRKRAVATFLRCLAANPEVIAKGAGWFASKLWRMKGDLVASRGRISKLSFFVHNFMDACNLDPERIKACTFMAATQDGPVSMCLHNAQRDRYILRPLKQIGSDGEEWWDPVTGRSARNVEDFSSHGSLSPAGLRRKKKALEVDNTAD</sequence>
<keyword evidence="3" id="KW-0479">Metal-binding</keyword>
<evidence type="ECO:0000256" key="5">
    <source>
        <dbReference type="ARBA" id="ARBA00023014"/>
    </source>
</evidence>
<dbReference type="CDD" id="cd01335">
    <property type="entry name" value="Radical_SAM"/>
    <property type="match status" value="1"/>
</dbReference>
<evidence type="ECO:0000259" key="7">
    <source>
        <dbReference type="PROSITE" id="PS51918"/>
    </source>
</evidence>
<name>N0B9C9_9HYPH</name>
<evidence type="ECO:0000256" key="3">
    <source>
        <dbReference type="ARBA" id="ARBA00022723"/>
    </source>
</evidence>
<feature type="domain" description="Radical SAM core" evidence="7">
    <location>
        <begin position="36"/>
        <end position="253"/>
    </location>
</feature>
<accession>N0B9C9</accession>
<comment type="cofactor">
    <cofactor evidence="1">
        <name>[4Fe-4S] cluster</name>
        <dbReference type="ChEBI" id="CHEBI:49883"/>
    </cofactor>
</comment>
<dbReference type="GO" id="GO:0046872">
    <property type="term" value="F:metal ion binding"/>
    <property type="evidence" value="ECO:0007669"/>
    <property type="project" value="UniProtKB-KW"/>
</dbReference>
<evidence type="ECO:0000313" key="8">
    <source>
        <dbReference type="EMBL" id="AGK57131.1"/>
    </source>
</evidence>
<dbReference type="HOGENOM" id="CLU_590101_0_0_5"/>
<dbReference type="Proteomes" id="UP000005952">
    <property type="component" value="Chromosome"/>
</dbReference>
<dbReference type="STRING" id="670307.HYPDE_27258"/>
<dbReference type="InterPro" id="IPR013785">
    <property type="entry name" value="Aldolase_TIM"/>
</dbReference>
<proteinExistence type="predicted"/>
<dbReference type="Pfam" id="PF04055">
    <property type="entry name" value="Radical_SAM"/>
    <property type="match status" value="1"/>
</dbReference>
<evidence type="ECO:0000256" key="2">
    <source>
        <dbReference type="ARBA" id="ARBA00022691"/>
    </source>
</evidence>
<dbReference type="AlphaFoldDB" id="N0B9C9"/>
<keyword evidence="2" id="KW-0949">S-adenosyl-L-methionine</keyword>
<evidence type="ECO:0000256" key="6">
    <source>
        <dbReference type="SAM" id="MobiDB-lite"/>
    </source>
</evidence>
<evidence type="ECO:0000256" key="1">
    <source>
        <dbReference type="ARBA" id="ARBA00001966"/>
    </source>
</evidence>
<protein>
    <submittedName>
        <fullName evidence="8">Radical SAM domain-containing protein</fullName>
    </submittedName>
</protein>
<feature type="region of interest" description="Disordered" evidence="6">
    <location>
        <begin position="419"/>
        <end position="447"/>
    </location>
</feature>
<dbReference type="InterPro" id="IPR050377">
    <property type="entry name" value="Radical_SAM_PqqE_MftC-like"/>
</dbReference>
<dbReference type="SFLD" id="SFLDS00029">
    <property type="entry name" value="Radical_SAM"/>
    <property type="match status" value="1"/>
</dbReference>
<dbReference type="EMBL" id="CP005587">
    <property type="protein sequence ID" value="AGK57131.1"/>
    <property type="molecule type" value="Genomic_DNA"/>
</dbReference>
<dbReference type="GO" id="GO:0051536">
    <property type="term" value="F:iron-sulfur cluster binding"/>
    <property type="evidence" value="ECO:0007669"/>
    <property type="project" value="UniProtKB-KW"/>
</dbReference>
<dbReference type="SUPFAM" id="SSF102114">
    <property type="entry name" value="Radical SAM enzymes"/>
    <property type="match status" value="1"/>
</dbReference>
<dbReference type="PROSITE" id="PS51918">
    <property type="entry name" value="RADICAL_SAM"/>
    <property type="match status" value="1"/>
</dbReference>
<reference evidence="8 9" key="1">
    <citation type="journal article" date="2013" name="Genome Announc.">
        <title>Genome sequences for three denitrifying bacterial strains isolated from a uranium- and nitrate-contaminated subsurface environment.</title>
        <authorList>
            <person name="Venkatramanan R."/>
            <person name="Prakash O."/>
            <person name="Woyke T."/>
            <person name="Chain P."/>
            <person name="Goodwin L.A."/>
            <person name="Watson D."/>
            <person name="Brooks S."/>
            <person name="Kostka J.E."/>
            <person name="Green S.J."/>
        </authorList>
    </citation>
    <scope>NUCLEOTIDE SEQUENCE [LARGE SCALE GENOMIC DNA]</scope>
    <source>
        <strain evidence="8 9">1NES1</strain>
    </source>
</reference>
<evidence type="ECO:0000256" key="4">
    <source>
        <dbReference type="ARBA" id="ARBA00023004"/>
    </source>
</evidence>
<dbReference type="SFLD" id="SFLDG01067">
    <property type="entry name" value="SPASM/twitch_domain_containing"/>
    <property type="match status" value="1"/>
</dbReference>
<gene>
    <name evidence="8" type="ORF">HYPDE_27258</name>
</gene>
<keyword evidence="5" id="KW-0411">Iron-sulfur</keyword>
<dbReference type="GO" id="GO:0003824">
    <property type="term" value="F:catalytic activity"/>
    <property type="evidence" value="ECO:0007669"/>
    <property type="project" value="InterPro"/>
</dbReference>
<keyword evidence="4" id="KW-0408">Iron</keyword>